<dbReference type="OrthoDB" id="946567at2759"/>
<name>A0A6J1BI93_9ROSI</name>
<gene>
    <name evidence="3" type="primary">LOC110426974</name>
</gene>
<sequence length="235" mass="26154">MQIPEKGHSCSRLFSNDQPNLDDIPLVPFACPSSFMGCGVSKFDIADDGEAASSQTRRFRPVHPRNDRAVVDSSLFCKPLPEGGKEGEHAVGEIQEINVKKENSAAKGGIQMEKVKKEEACDKEDCKEDDCGFYPRSPSFREYCILSESDGDNSEESVEIFCLEDARHTKMIKKHDLPIDLIPETGDSAAGKLKDKRQRNVRNSNKGSRTRLGKRERIGKGIRTGSAKVKRILRV</sequence>
<evidence type="ECO:0000313" key="2">
    <source>
        <dbReference type="Proteomes" id="UP000504621"/>
    </source>
</evidence>
<organism evidence="2 3">
    <name type="scientific">Herrania umbratica</name>
    <dbReference type="NCBI Taxonomy" id="108875"/>
    <lineage>
        <taxon>Eukaryota</taxon>
        <taxon>Viridiplantae</taxon>
        <taxon>Streptophyta</taxon>
        <taxon>Embryophyta</taxon>
        <taxon>Tracheophyta</taxon>
        <taxon>Spermatophyta</taxon>
        <taxon>Magnoliopsida</taxon>
        <taxon>eudicotyledons</taxon>
        <taxon>Gunneridae</taxon>
        <taxon>Pentapetalae</taxon>
        <taxon>rosids</taxon>
        <taxon>malvids</taxon>
        <taxon>Malvales</taxon>
        <taxon>Malvaceae</taxon>
        <taxon>Byttnerioideae</taxon>
        <taxon>Herrania</taxon>
    </lineage>
</organism>
<dbReference type="RefSeq" id="XP_021297999.1">
    <property type="nucleotide sequence ID" value="XM_021442324.1"/>
</dbReference>
<dbReference type="Proteomes" id="UP000504621">
    <property type="component" value="Unplaced"/>
</dbReference>
<evidence type="ECO:0000256" key="1">
    <source>
        <dbReference type="SAM" id="MobiDB-lite"/>
    </source>
</evidence>
<proteinExistence type="predicted"/>
<reference evidence="3" key="1">
    <citation type="submission" date="2025-08" db="UniProtKB">
        <authorList>
            <consortium name="RefSeq"/>
        </authorList>
    </citation>
    <scope>IDENTIFICATION</scope>
    <source>
        <tissue evidence="3">Leaf</tissue>
    </source>
</reference>
<keyword evidence="2" id="KW-1185">Reference proteome</keyword>
<feature type="region of interest" description="Disordered" evidence="1">
    <location>
        <begin position="185"/>
        <end position="216"/>
    </location>
</feature>
<dbReference type="GeneID" id="110426974"/>
<protein>
    <submittedName>
        <fullName evidence="3">Uncharacterized protein LOC110426974 isoform X1</fullName>
    </submittedName>
</protein>
<dbReference type="AlphaFoldDB" id="A0A6J1BI93"/>
<evidence type="ECO:0000313" key="3">
    <source>
        <dbReference type="RefSeq" id="XP_021297999.1"/>
    </source>
</evidence>
<accession>A0A6J1BI93</accession>